<name>A0ABW4LVU8_9BACI</name>
<sequence>MMQDIIAGKYGGERIKVSRFLKAQDIHGFCGFWMRVDSSHGDVLQFDNMSDRPITERVNGNHYYID</sequence>
<evidence type="ECO:0000313" key="2">
    <source>
        <dbReference type="Proteomes" id="UP001597214"/>
    </source>
</evidence>
<dbReference type="Proteomes" id="UP001597214">
    <property type="component" value="Unassembled WGS sequence"/>
</dbReference>
<accession>A0ABW4LVU8</accession>
<organism evidence="1 2">
    <name type="scientific">Bacillus salitolerans</name>
    <dbReference type="NCBI Taxonomy" id="1437434"/>
    <lineage>
        <taxon>Bacteria</taxon>
        <taxon>Bacillati</taxon>
        <taxon>Bacillota</taxon>
        <taxon>Bacilli</taxon>
        <taxon>Bacillales</taxon>
        <taxon>Bacillaceae</taxon>
        <taxon>Bacillus</taxon>
    </lineage>
</organism>
<comment type="caution">
    <text evidence="1">The sequence shown here is derived from an EMBL/GenBank/DDBJ whole genome shotgun (WGS) entry which is preliminary data.</text>
</comment>
<evidence type="ECO:0000313" key="1">
    <source>
        <dbReference type="EMBL" id="MFD1739309.1"/>
    </source>
</evidence>
<dbReference type="RefSeq" id="WP_377930539.1">
    <property type="nucleotide sequence ID" value="NZ_JBHUEM010000054.1"/>
</dbReference>
<reference evidence="2" key="1">
    <citation type="journal article" date="2019" name="Int. J. Syst. Evol. Microbiol.">
        <title>The Global Catalogue of Microorganisms (GCM) 10K type strain sequencing project: providing services to taxonomists for standard genome sequencing and annotation.</title>
        <authorList>
            <consortium name="The Broad Institute Genomics Platform"/>
            <consortium name="The Broad Institute Genome Sequencing Center for Infectious Disease"/>
            <person name="Wu L."/>
            <person name="Ma J."/>
        </authorList>
    </citation>
    <scope>NUCLEOTIDE SEQUENCE [LARGE SCALE GENOMIC DNA]</scope>
    <source>
        <strain evidence="2">CCUG 49339</strain>
    </source>
</reference>
<protein>
    <submittedName>
        <fullName evidence="1">Uncharacterized protein</fullName>
    </submittedName>
</protein>
<gene>
    <name evidence="1" type="ORF">ACFSCX_22775</name>
</gene>
<keyword evidence="2" id="KW-1185">Reference proteome</keyword>
<proteinExistence type="predicted"/>
<dbReference type="EMBL" id="JBHUEM010000054">
    <property type="protein sequence ID" value="MFD1739309.1"/>
    <property type="molecule type" value="Genomic_DNA"/>
</dbReference>